<organism evidence="1 2">
    <name type="scientific">Raoultibacter timonensis</name>
    <dbReference type="NCBI Taxonomy" id="1907662"/>
    <lineage>
        <taxon>Bacteria</taxon>
        <taxon>Bacillati</taxon>
        <taxon>Actinomycetota</taxon>
        <taxon>Coriobacteriia</taxon>
        <taxon>Eggerthellales</taxon>
        <taxon>Eggerthellaceae</taxon>
        <taxon>Raoultibacter</taxon>
    </lineage>
</organism>
<dbReference type="EMBL" id="AP025564">
    <property type="protein sequence ID" value="BDE95783.1"/>
    <property type="molecule type" value="Genomic_DNA"/>
</dbReference>
<name>A0ABM7WHN7_9ACTN</name>
<dbReference type="Proteomes" id="UP001320544">
    <property type="component" value="Chromosome"/>
</dbReference>
<proteinExistence type="predicted"/>
<sequence>MRHPPKRRGFARIRTKPLKTIQQKRHRSDAVRYRATRRMPNQYPIIVTNGSSTVACRIMRAIVGMMPDLK</sequence>
<reference evidence="1 2" key="1">
    <citation type="submission" date="2022-01" db="EMBL/GenBank/DDBJ databases">
        <title>Novel bile acid biosynthetic pathways are enriched in the microbiome of centenarians.</title>
        <authorList>
            <person name="Sato Y."/>
            <person name="Atarashi K."/>
            <person name="Plichta R.D."/>
            <person name="Arai Y."/>
            <person name="Sasajima S."/>
            <person name="Kearney M.S."/>
            <person name="Suda W."/>
            <person name="Takeshita K."/>
            <person name="Sasaki T."/>
            <person name="Okamoto S."/>
            <person name="Skelly N.A."/>
            <person name="Okamura Y."/>
            <person name="Vlamakis H."/>
            <person name="Li Y."/>
            <person name="Tanoue T."/>
            <person name="Takei H."/>
            <person name="Nittono H."/>
            <person name="Narushima S."/>
            <person name="Irie J."/>
            <person name="Itoh H."/>
            <person name="Moriya K."/>
            <person name="Sugiura Y."/>
            <person name="Suematsu M."/>
            <person name="Moritoki N."/>
            <person name="Shibata S."/>
            <person name="Littman R.D."/>
            <person name="Fischbach A.M."/>
            <person name="Uwamino Y."/>
            <person name="Inoue T."/>
            <person name="Honda A."/>
            <person name="Hattori M."/>
            <person name="Murai T."/>
            <person name="Xavier J.R."/>
            <person name="Hirose N."/>
            <person name="Honda K."/>
        </authorList>
    </citation>
    <scope>NUCLEOTIDE SEQUENCE [LARGE SCALE GENOMIC DNA]</scope>
    <source>
        <strain evidence="1 2">CE91-St30</strain>
    </source>
</reference>
<gene>
    <name evidence="1" type="ORF">CE91St30_11160</name>
</gene>
<evidence type="ECO:0000313" key="2">
    <source>
        <dbReference type="Proteomes" id="UP001320544"/>
    </source>
</evidence>
<evidence type="ECO:0000313" key="1">
    <source>
        <dbReference type="EMBL" id="BDE95783.1"/>
    </source>
</evidence>
<accession>A0ABM7WHN7</accession>
<keyword evidence="2" id="KW-1185">Reference proteome</keyword>
<protein>
    <submittedName>
        <fullName evidence="1">Uncharacterized protein</fullName>
    </submittedName>
</protein>